<dbReference type="EMBL" id="CAIIXF020000012">
    <property type="protein sequence ID" value="CAH1800718.1"/>
    <property type="molecule type" value="Genomic_DNA"/>
</dbReference>
<proteinExistence type="predicted"/>
<evidence type="ECO:0000313" key="1">
    <source>
        <dbReference type="EMBL" id="CAH1800718.1"/>
    </source>
</evidence>
<organism evidence="1 2">
    <name type="scientific">Owenia fusiformis</name>
    <name type="common">Polychaete worm</name>
    <dbReference type="NCBI Taxonomy" id="6347"/>
    <lineage>
        <taxon>Eukaryota</taxon>
        <taxon>Metazoa</taxon>
        <taxon>Spiralia</taxon>
        <taxon>Lophotrochozoa</taxon>
        <taxon>Annelida</taxon>
        <taxon>Polychaeta</taxon>
        <taxon>Sedentaria</taxon>
        <taxon>Canalipalpata</taxon>
        <taxon>Sabellida</taxon>
        <taxon>Oweniida</taxon>
        <taxon>Oweniidae</taxon>
        <taxon>Owenia</taxon>
    </lineage>
</organism>
<comment type="caution">
    <text evidence="1">The sequence shown here is derived from an EMBL/GenBank/DDBJ whole genome shotgun (WGS) entry which is preliminary data.</text>
</comment>
<name>A0A8J1YAN7_OWEFU</name>
<sequence>MLMFLIIGTLLYLAPCIRCEDITCDSGICPDCPFTIICSQDSSATPSCDCSSCGCLQGQPNLCNTQFIIRAETISITYTSDDITNTIVGNDADKATKLTTTLFNPTGIRKAEVQIINNHLTTINEDINFFQSVLDVLEQSVADEDLALKTKIQGSIQFYEDLKQYLTYKLTVLPIGYECFDDSNCPNVCVDCVCHRCRDNADCANEPGKPNCRPNQSGVTICGDPHISQSITGSDKNFCYDFIGEQGKSYLFLDDFGIEIVARLSEGDGNSSNAELVEYVNDLTITVGGVVIQLTPQNIKIKESGTPTRIIRWAIQEISNDVGWISVSRKQAKVYLREGDTTVNVIRKGLLRHTSFLNFGISEVNGLSKKAGGIVGSIANEAVFIQGSNTTTGSGDFISWSGIMVPVNIDSKLCLKVDPMYEYKLNKQFEKFQTKKLDFLEK</sequence>
<evidence type="ECO:0000313" key="2">
    <source>
        <dbReference type="Proteomes" id="UP000749559"/>
    </source>
</evidence>
<protein>
    <submittedName>
        <fullName evidence="1">Uncharacterized protein</fullName>
    </submittedName>
</protein>
<reference evidence="1" key="1">
    <citation type="submission" date="2022-03" db="EMBL/GenBank/DDBJ databases">
        <authorList>
            <person name="Martin C."/>
        </authorList>
    </citation>
    <scope>NUCLEOTIDE SEQUENCE</scope>
</reference>
<dbReference type="Proteomes" id="UP000749559">
    <property type="component" value="Unassembled WGS sequence"/>
</dbReference>
<dbReference type="OrthoDB" id="6328115at2759"/>
<dbReference type="AlphaFoldDB" id="A0A8J1YAN7"/>
<keyword evidence="2" id="KW-1185">Reference proteome</keyword>
<gene>
    <name evidence="1" type="ORF">OFUS_LOCUS24571</name>
</gene>
<accession>A0A8J1YAN7</accession>